<dbReference type="AlphaFoldDB" id="A0A1S8YAC5"/>
<evidence type="ECO:0000313" key="2">
    <source>
        <dbReference type="EMBL" id="OON35643.1"/>
    </source>
</evidence>
<sequence length="208" mass="22720">MISVRLTNVIREQIAKNALIKSGVIAELEAIDRRKGQLALDARVFAFGGTDKVREIDCIVKKLEKMGSDARKLGASIYVSANKNYGIDMAIGGRRLGRVSYGVDSKGDSIALVTPEREKCLFAADHEISLKFDILLAEQSIANKRKEDIEKTVWAALNSVTTLKRLIDVWPESQELIPEKAGSVNAALPALKVEDLNKMIGLPTSEAA</sequence>
<comment type="caution">
    <text evidence="2">The sequence shown here is derived from an EMBL/GenBank/DDBJ whole genome shotgun (WGS) entry which is preliminary data.</text>
</comment>
<reference evidence="2 3" key="1">
    <citation type="submission" date="2016-12" db="EMBL/GenBank/DDBJ databases">
        <title>Izhakiella australiana sp. nov. of genus Izhakiella isolated from Australian desert.</title>
        <authorList>
            <person name="Ji M."/>
        </authorList>
    </citation>
    <scope>NUCLEOTIDE SEQUENCE [LARGE SCALE GENOMIC DNA]</scope>
    <source>
        <strain evidence="2 3">D4N98</strain>
    </source>
</reference>
<evidence type="ECO:0000313" key="3">
    <source>
        <dbReference type="Proteomes" id="UP000190667"/>
    </source>
</evidence>
<organism evidence="2 3">
    <name type="scientific">Izhakiella australiensis</name>
    <dbReference type="NCBI Taxonomy" id="1926881"/>
    <lineage>
        <taxon>Bacteria</taxon>
        <taxon>Pseudomonadati</taxon>
        <taxon>Pseudomonadota</taxon>
        <taxon>Gammaproteobacteria</taxon>
        <taxon>Enterobacterales</taxon>
        <taxon>Erwiniaceae</taxon>
        <taxon>Izhakiella</taxon>
    </lineage>
</organism>
<protein>
    <recommendedName>
        <fullName evidence="1">Nucleotide modification associated domain-containing protein</fullName>
    </recommendedName>
</protein>
<dbReference type="RefSeq" id="WP_176110407.1">
    <property type="nucleotide sequence ID" value="NZ_MRUL01000028.1"/>
</dbReference>
<dbReference type="EMBL" id="MRUL01000028">
    <property type="protein sequence ID" value="OON35643.1"/>
    <property type="molecule type" value="Genomic_DNA"/>
</dbReference>
<accession>A0A1S8YAC5</accession>
<proteinExistence type="predicted"/>
<gene>
    <name evidence="2" type="ORF">BTJ39_22480</name>
</gene>
<dbReference type="STRING" id="1926881.BTJ39_22480"/>
<evidence type="ECO:0000259" key="1">
    <source>
        <dbReference type="Pfam" id="PF18757"/>
    </source>
</evidence>
<keyword evidence="3" id="KW-1185">Reference proteome</keyword>
<dbReference type="Pfam" id="PF18757">
    <property type="entry name" value="Nmad5"/>
    <property type="match status" value="1"/>
</dbReference>
<dbReference type="InterPro" id="IPR040835">
    <property type="entry name" value="Nmad5"/>
</dbReference>
<dbReference type="Proteomes" id="UP000190667">
    <property type="component" value="Unassembled WGS sequence"/>
</dbReference>
<name>A0A1S8YAC5_9GAMM</name>
<feature type="domain" description="Nucleotide modification associated" evidence="1">
    <location>
        <begin position="4"/>
        <end position="203"/>
    </location>
</feature>